<dbReference type="FunFam" id="3.90.226.10:FF:000084">
    <property type="entry name" value="Enoyl-CoA delta isomerase 2, mitochondrial"/>
    <property type="match status" value="1"/>
</dbReference>
<dbReference type="InterPro" id="IPR014352">
    <property type="entry name" value="FERM/acyl-CoA-bd_prot_sf"/>
</dbReference>
<reference evidence="6" key="1">
    <citation type="submission" date="2018-09" db="EMBL/GenBank/DDBJ databases">
        <title>Common duck and Muscovy duck high density SNP chip.</title>
        <authorList>
            <person name="Vignal A."/>
            <person name="Thebault N."/>
            <person name="Warren W.C."/>
        </authorList>
    </citation>
    <scope>NUCLEOTIDE SEQUENCE [LARGE SCALE GENOMIC DNA]</scope>
</reference>
<dbReference type="InterPro" id="IPR001753">
    <property type="entry name" value="Enoyl-CoA_hydra/iso"/>
</dbReference>
<dbReference type="InterPro" id="IPR022408">
    <property type="entry name" value="Acyl-CoA-binding_prot_CS"/>
</dbReference>
<sequence length="573" mass="63347">MADRTRTSYHTAQLRSLSTSLFHHSLAVCVLCLFVLCLFVWLYVCFYQKCLFYSYCRHHFRVPQNATRLWGLGVAPPSPTGLPAPAGDRLDSVFMPSRHFSTPSFPLSPFPSQLPEGHPSALEAVPCVGRTGAGKAVLAAICPQLPAPPARPPTCHGGPGPDLPPAAVLAVSLRSEELLPFKRKPLLRKGKMEFRQAQAVCIPAVHLHMTTATMQVSQKDFEKAQEQLKLLKKDPGNETKLKLYALFKQATEGPCNSPKPGMLDFVKKAKWDAWNSLGNLSQDNARQKYTELVSSLLSAESAGQTKDASPEESRHGGYETIIVTTENSITKIMFNRPERKNAINHQMYREIIKALHQAGKDDSTIAVITGNGEYYTSGNDLNNFANVKPNEMEKMAKDGAELLKEFVSSFIDFPKPLIAVVNGPAIGISVTLLGLCDIVYASDRATFHTPFSQLGQSPEGCSSYLFPKIMGLAKANEMLLFNKKLTAAQACAWGLVAEVFPDGTFQKEVWERLKAYASLPKNSLAVSKQLLRSMEKEKLHAVNSKECEVLKERWLSDECLNAIVSFFQRKSKL</sequence>
<keyword evidence="7" id="KW-1185">Reference proteome</keyword>
<keyword evidence="4" id="KW-0812">Transmembrane</keyword>
<evidence type="ECO:0000256" key="2">
    <source>
        <dbReference type="ARBA" id="ARBA00023140"/>
    </source>
</evidence>
<feature type="transmembrane region" description="Helical" evidence="4">
    <location>
        <begin position="21"/>
        <end position="44"/>
    </location>
</feature>
<accession>A0A8C3BU42</accession>
<dbReference type="Pfam" id="PF00378">
    <property type="entry name" value="ECH_1"/>
    <property type="match status" value="1"/>
</dbReference>
<dbReference type="Pfam" id="PF00887">
    <property type="entry name" value="ACBP"/>
    <property type="match status" value="1"/>
</dbReference>
<dbReference type="PROSITE" id="PS51228">
    <property type="entry name" value="ACB_2"/>
    <property type="match status" value="1"/>
</dbReference>
<dbReference type="Ensembl" id="ENSCMMT00000011097.1">
    <property type="protein sequence ID" value="ENSCMMP00000010075.1"/>
    <property type="gene ID" value="ENSCMMG00000006384.1"/>
</dbReference>
<dbReference type="InterPro" id="IPR014748">
    <property type="entry name" value="Enoyl-CoA_hydra_C"/>
</dbReference>
<dbReference type="GO" id="GO:0004165">
    <property type="term" value="F:delta(3)-delta(2)-enoyl-CoA isomerase activity"/>
    <property type="evidence" value="ECO:0007669"/>
    <property type="project" value="TreeGrafter"/>
</dbReference>
<dbReference type="SUPFAM" id="SSF52096">
    <property type="entry name" value="ClpP/crotonase"/>
    <property type="match status" value="1"/>
</dbReference>
<evidence type="ECO:0000313" key="6">
    <source>
        <dbReference type="Ensembl" id="ENSCMMP00000010075.1"/>
    </source>
</evidence>
<dbReference type="InterPro" id="IPR000582">
    <property type="entry name" value="Acyl-CoA-binding_protein"/>
</dbReference>
<keyword evidence="3" id="KW-0413">Isomerase</keyword>
<keyword evidence="4" id="KW-0472">Membrane</keyword>
<dbReference type="CDD" id="cd00435">
    <property type="entry name" value="ACBP"/>
    <property type="match status" value="1"/>
</dbReference>
<dbReference type="Gene3D" id="1.20.80.10">
    <property type="match status" value="1"/>
</dbReference>
<dbReference type="Proteomes" id="UP000694556">
    <property type="component" value="Chromosome 2"/>
</dbReference>
<keyword evidence="4" id="KW-1133">Transmembrane helix</keyword>
<evidence type="ECO:0000313" key="7">
    <source>
        <dbReference type="Proteomes" id="UP000694556"/>
    </source>
</evidence>
<reference evidence="6" key="3">
    <citation type="submission" date="2025-09" db="UniProtKB">
        <authorList>
            <consortium name="Ensembl"/>
        </authorList>
    </citation>
    <scope>IDENTIFICATION</scope>
</reference>
<proteinExistence type="predicted"/>
<reference evidence="6" key="2">
    <citation type="submission" date="2025-08" db="UniProtKB">
        <authorList>
            <consortium name="Ensembl"/>
        </authorList>
    </citation>
    <scope>IDENTIFICATION</scope>
</reference>
<dbReference type="AlphaFoldDB" id="A0A8C3BU42"/>
<evidence type="ECO:0000259" key="5">
    <source>
        <dbReference type="PROSITE" id="PS51228"/>
    </source>
</evidence>
<feature type="domain" description="ACB" evidence="5">
    <location>
        <begin position="217"/>
        <end position="302"/>
    </location>
</feature>
<dbReference type="PANTHER" id="PTHR43684:SF1">
    <property type="entry name" value="ENOYL-COA DELTA ISOMERASE 2"/>
    <property type="match status" value="1"/>
</dbReference>
<evidence type="ECO:0000256" key="1">
    <source>
        <dbReference type="ARBA" id="ARBA00004275"/>
    </source>
</evidence>
<dbReference type="InterPro" id="IPR029045">
    <property type="entry name" value="ClpP/crotonase-like_dom_sf"/>
</dbReference>
<organism evidence="6 7">
    <name type="scientific">Cairina moschata</name>
    <name type="common">Muscovy duck</name>
    <dbReference type="NCBI Taxonomy" id="8855"/>
    <lineage>
        <taxon>Eukaryota</taxon>
        <taxon>Metazoa</taxon>
        <taxon>Chordata</taxon>
        <taxon>Craniata</taxon>
        <taxon>Vertebrata</taxon>
        <taxon>Euteleostomi</taxon>
        <taxon>Archelosauria</taxon>
        <taxon>Archosauria</taxon>
        <taxon>Dinosauria</taxon>
        <taxon>Saurischia</taxon>
        <taxon>Theropoda</taxon>
        <taxon>Coelurosauria</taxon>
        <taxon>Aves</taxon>
        <taxon>Neognathae</taxon>
        <taxon>Galloanserae</taxon>
        <taxon>Anseriformes</taxon>
        <taxon>Anatidae</taxon>
        <taxon>Anatinae</taxon>
        <taxon>Cairina</taxon>
    </lineage>
</organism>
<evidence type="ECO:0000256" key="3">
    <source>
        <dbReference type="ARBA" id="ARBA00023235"/>
    </source>
</evidence>
<protein>
    <submittedName>
        <fullName evidence="6">Enoyl-CoA delta isomerase 2</fullName>
    </submittedName>
</protein>
<dbReference type="GO" id="GO:0005739">
    <property type="term" value="C:mitochondrion"/>
    <property type="evidence" value="ECO:0007669"/>
    <property type="project" value="TreeGrafter"/>
</dbReference>
<keyword evidence="2" id="KW-0576">Peroxisome</keyword>
<comment type="subcellular location">
    <subcellularLocation>
        <location evidence="1">Peroxisome</location>
    </subcellularLocation>
</comment>
<dbReference type="CDD" id="cd06558">
    <property type="entry name" value="crotonase-like"/>
    <property type="match status" value="1"/>
</dbReference>
<dbReference type="PROSITE" id="PS00880">
    <property type="entry name" value="ACB_1"/>
    <property type="match status" value="1"/>
</dbReference>
<dbReference type="PANTHER" id="PTHR43684">
    <property type="match status" value="1"/>
</dbReference>
<dbReference type="InterPro" id="IPR051053">
    <property type="entry name" value="ECH/Chromodomain_protein"/>
</dbReference>
<dbReference type="SUPFAM" id="SSF47027">
    <property type="entry name" value="Acyl-CoA binding protein"/>
    <property type="match status" value="1"/>
</dbReference>
<dbReference type="InterPro" id="IPR035984">
    <property type="entry name" value="Acyl-CoA-binding_sf"/>
</dbReference>
<name>A0A8C3BU42_CAIMO</name>
<dbReference type="Gene3D" id="1.10.12.10">
    <property type="entry name" value="Lyase 2-enoyl-coa Hydratase, Chain A, domain 2"/>
    <property type="match status" value="1"/>
</dbReference>
<evidence type="ECO:0000256" key="4">
    <source>
        <dbReference type="SAM" id="Phobius"/>
    </source>
</evidence>
<dbReference type="PRINTS" id="PR00689">
    <property type="entry name" value="ACOABINDINGP"/>
</dbReference>
<dbReference type="GO" id="GO:0000062">
    <property type="term" value="F:fatty-acyl-CoA binding"/>
    <property type="evidence" value="ECO:0007669"/>
    <property type="project" value="InterPro"/>
</dbReference>
<dbReference type="Gene3D" id="3.90.226.10">
    <property type="entry name" value="2-enoyl-CoA Hydratase, Chain A, domain 1"/>
    <property type="match status" value="1"/>
</dbReference>
<dbReference type="GO" id="GO:0005777">
    <property type="term" value="C:peroxisome"/>
    <property type="evidence" value="ECO:0007669"/>
    <property type="project" value="UniProtKB-SubCell"/>
</dbReference>